<dbReference type="InterPro" id="IPR006076">
    <property type="entry name" value="FAD-dep_OxRdtase"/>
</dbReference>
<dbReference type="EC" id="1.-.-.-" evidence="3"/>
<keyword evidence="4" id="KW-1185">Reference proteome</keyword>
<evidence type="ECO:0000313" key="4">
    <source>
        <dbReference type="Proteomes" id="UP001594351"/>
    </source>
</evidence>
<protein>
    <submittedName>
        <fullName evidence="3">NAD(P)/FAD-dependent oxidoreductase</fullName>
        <ecNumber evidence="3">1.-.-.-</ecNumber>
    </submittedName>
</protein>
<dbReference type="SUPFAM" id="SSF51905">
    <property type="entry name" value="FAD/NAD(P)-binding domain"/>
    <property type="match status" value="1"/>
</dbReference>
<gene>
    <name evidence="3" type="ORF">ACFL27_16625</name>
</gene>
<keyword evidence="1 3" id="KW-0560">Oxidoreductase</keyword>
<feature type="domain" description="FAD dependent oxidoreductase" evidence="2">
    <location>
        <begin position="12"/>
        <end position="358"/>
    </location>
</feature>
<evidence type="ECO:0000256" key="1">
    <source>
        <dbReference type="ARBA" id="ARBA00023002"/>
    </source>
</evidence>
<dbReference type="EMBL" id="JBHPBY010000228">
    <property type="protein sequence ID" value="MFC1851818.1"/>
    <property type="molecule type" value="Genomic_DNA"/>
</dbReference>
<dbReference type="GO" id="GO:0016491">
    <property type="term" value="F:oxidoreductase activity"/>
    <property type="evidence" value="ECO:0007669"/>
    <property type="project" value="UniProtKB-KW"/>
</dbReference>
<dbReference type="PANTHER" id="PTHR13847:SF287">
    <property type="entry name" value="FAD-DEPENDENT OXIDOREDUCTASE DOMAIN-CONTAINING PROTEIN 1"/>
    <property type="match status" value="1"/>
</dbReference>
<dbReference type="SUPFAM" id="SSF54373">
    <property type="entry name" value="FAD-linked reductases, C-terminal domain"/>
    <property type="match status" value="1"/>
</dbReference>
<reference evidence="3 4" key="1">
    <citation type="submission" date="2024-09" db="EMBL/GenBank/DDBJ databases">
        <title>Laminarin stimulates single cell rates of sulfate reduction while oxygen inhibits transcriptomic activity in coastal marine sediment.</title>
        <authorList>
            <person name="Lindsay M."/>
            <person name="Orcutt B."/>
            <person name="Emerson D."/>
            <person name="Stepanauskas R."/>
            <person name="D'Angelo T."/>
        </authorList>
    </citation>
    <scope>NUCLEOTIDE SEQUENCE [LARGE SCALE GENOMIC DNA]</scope>
    <source>
        <strain evidence="3">SAG AM-311-K15</strain>
    </source>
</reference>
<evidence type="ECO:0000313" key="3">
    <source>
        <dbReference type="EMBL" id="MFC1851818.1"/>
    </source>
</evidence>
<dbReference type="Gene3D" id="3.30.9.10">
    <property type="entry name" value="D-Amino Acid Oxidase, subunit A, domain 2"/>
    <property type="match status" value="1"/>
</dbReference>
<dbReference type="PANTHER" id="PTHR13847">
    <property type="entry name" value="SARCOSINE DEHYDROGENASE-RELATED"/>
    <property type="match status" value="1"/>
</dbReference>
<accession>A0ABV6Z0F5</accession>
<dbReference type="Pfam" id="PF01266">
    <property type="entry name" value="DAO"/>
    <property type="match status" value="1"/>
</dbReference>
<dbReference type="Proteomes" id="UP001594351">
    <property type="component" value="Unassembled WGS sequence"/>
</dbReference>
<proteinExistence type="predicted"/>
<organism evidence="3 4">
    <name type="scientific">candidate division CSSED10-310 bacterium</name>
    <dbReference type="NCBI Taxonomy" id="2855610"/>
    <lineage>
        <taxon>Bacteria</taxon>
        <taxon>Bacteria division CSSED10-310</taxon>
    </lineage>
</organism>
<sequence>MIDQIPTHTHTLVIGAGVTGLSIAYHLARYKSEDVLVLDQFDLLGFGSSGRSAGGFRQQFSQLDNISLAMGSKSFFEHFEENFGINLSLKKNGYLLLAQSGEELESLHKDCHLQQSLKLPVEHLGPDKLASRFPYLNRSDLLGANLCLEDGYLDPHSLLQGYLNAILEAGYKVLFGVKVRQIKQHQKNGTFIVNTSQGSLMCTQIINAAGAWSSQIAAMIGETLPVKVRKRQIFVSDSFPLIGETPLIIQMHQPFYFRKEGDVFLLSIAETDPLTKESYEDPPVNWSSTAILAERAIQRVPLFENLSLVRAWAGLRTLTADDKPILCRSLINPFVFHACGLSGHGISFSPSVGRLMAGLIHNQAPLVKQLRPFRLDRFSKKD</sequence>
<name>A0ABV6Z0F5_UNCC1</name>
<evidence type="ECO:0000259" key="2">
    <source>
        <dbReference type="Pfam" id="PF01266"/>
    </source>
</evidence>
<dbReference type="InterPro" id="IPR036188">
    <property type="entry name" value="FAD/NAD-bd_sf"/>
</dbReference>
<dbReference type="Gene3D" id="3.50.50.60">
    <property type="entry name" value="FAD/NAD(P)-binding domain"/>
    <property type="match status" value="1"/>
</dbReference>
<comment type="caution">
    <text evidence="3">The sequence shown here is derived from an EMBL/GenBank/DDBJ whole genome shotgun (WGS) entry which is preliminary data.</text>
</comment>